<proteinExistence type="predicted"/>
<evidence type="ECO:0000313" key="1">
    <source>
        <dbReference type="EMBL" id="PKU71646.1"/>
    </source>
</evidence>
<organism evidence="1 2">
    <name type="scientific">Dendrobium catenatum</name>
    <dbReference type="NCBI Taxonomy" id="906689"/>
    <lineage>
        <taxon>Eukaryota</taxon>
        <taxon>Viridiplantae</taxon>
        <taxon>Streptophyta</taxon>
        <taxon>Embryophyta</taxon>
        <taxon>Tracheophyta</taxon>
        <taxon>Spermatophyta</taxon>
        <taxon>Magnoliopsida</taxon>
        <taxon>Liliopsida</taxon>
        <taxon>Asparagales</taxon>
        <taxon>Orchidaceae</taxon>
        <taxon>Epidendroideae</taxon>
        <taxon>Malaxideae</taxon>
        <taxon>Dendrobiinae</taxon>
        <taxon>Dendrobium</taxon>
    </lineage>
</organism>
<name>A0A2I0W7L0_9ASPA</name>
<dbReference type="EMBL" id="KZ502877">
    <property type="protein sequence ID" value="PKU71646.1"/>
    <property type="molecule type" value="Genomic_DNA"/>
</dbReference>
<reference evidence="1 2" key="1">
    <citation type="journal article" date="2016" name="Sci. Rep.">
        <title>The Dendrobium catenatum Lindl. genome sequence provides insights into polysaccharide synthase, floral development and adaptive evolution.</title>
        <authorList>
            <person name="Zhang G.Q."/>
            <person name="Xu Q."/>
            <person name="Bian C."/>
            <person name="Tsai W.C."/>
            <person name="Yeh C.M."/>
            <person name="Liu K.W."/>
            <person name="Yoshida K."/>
            <person name="Zhang L.S."/>
            <person name="Chang S.B."/>
            <person name="Chen F."/>
            <person name="Shi Y."/>
            <person name="Su Y.Y."/>
            <person name="Zhang Y.Q."/>
            <person name="Chen L.J."/>
            <person name="Yin Y."/>
            <person name="Lin M."/>
            <person name="Huang H."/>
            <person name="Deng H."/>
            <person name="Wang Z.W."/>
            <person name="Zhu S.L."/>
            <person name="Zhao X."/>
            <person name="Deng C."/>
            <person name="Niu S.C."/>
            <person name="Huang J."/>
            <person name="Wang M."/>
            <person name="Liu G.H."/>
            <person name="Yang H.J."/>
            <person name="Xiao X.J."/>
            <person name="Hsiao Y.Y."/>
            <person name="Wu W.L."/>
            <person name="Chen Y.Y."/>
            <person name="Mitsuda N."/>
            <person name="Ohme-Takagi M."/>
            <person name="Luo Y.B."/>
            <person name="Van de Peer Y."/>
            <person name="Liu Z.J."/>
        </authorList>
    </citation>
    <scope>NUCLEOTIDE SEQUENCE [LARGE SCALE GENOMIC DNA]</scope>
    <source>
        <tissue evidence="1">The whole plant</tissue>
    </source>
</reference>
<evidence type="ECO:0000313" key="2">
    <source>
        <dbReference type="Proteomes" id="UP000233837"/>
    </source>
</evidence>
<dbReference type="Proteomes" id="UP000233837">
    <property type="component" value="Unassembled WGS sequence"/>
</dbReference>
<dbReference type="AlphaFoldDB" id="A0A2I0W7L0"/>
<reference evidence="1 2" key="2">
    <citation type="journal article" date="2017" name="Nature">
        <title>The Apostasia genome and the evolution of orchids.</title>
        <authorList>
            <person name="Zhang G.Q."/>
            <person name="Liu K.W."/>
            <person name="Li Z."/>
            <person name="Lohaus R."/>
            <person name="Hsiao Y.Y."/>
            <person name="Niu S.C."/>
            <person name="Wang J.Y."/>
            <person name="Lin Y.C."/>
            <person name="Xu Q."/>
            <person name="Chen L.J."/>
            <person name="Yoshida K."/>
            <person name="Fujiwara S."/>
            <person name="Wang Z.W."/>
            <person name="Zhang Y.Q."/>
            <person name="Mitsuda N."/>
            <person name="Wang M."/>
            <person name="Liu G.H."/>
            <person name="Pecoraro L."/>
            <person name="Huang H.X."/>
            <person name="Xiao X.J."/>
            <person name="Lin M."/>
            <person name="Wu X.Y."/>
            <person name="Wu W.L."/>
            <person name="Chen Y.Y."/>
            <person name="Chang S.B."/>
            <person name="Sakamoto S."/>
            <person name="Ohme-Takagi M."/>
            <person name="Yagi M."/>
            <person name="Zeng S.J."/>
            <person name="Shen C.Y."/>
            <person name="Yeh C.M."/>
            <person name="Luo Y.B."/>
            <person name="Tsai W.C."/>
            <person name="Van de Peer Y."/>
            <person name="Liu Z.J."/>
        </authorList>
    </citation>
    <scope>NUCLEOTIDE SEQUENCE [LARGE SCALE GENOMIC DNA]</scope>
    <source>
        <tissue evidence="1">The whole plant</tissue>
    </source>
</reference>
<accession>A0A2I0W7L0</accession>
<protein>
    <submittedName>
        <fullName evidence="1">Uncharacterized protein</fullName>
    </submittedName>
</protein>
<keyword evidence="2" id="KW-1185">Reference proteome</keyword>
<gene>
    <name evidence="1" type="ORF">MA16_Dca004488</name>
</gene>
<sequence>MYGERRGHAGYEQRGFYWERRDENYGRRCADFDRRRGEMEEGFGSWKLLRRVSGVLQWSINVLILSTWSTSISIAFPSYRLLAGKGSDQGYCTILKSARIVETSEEKEEEKLCLLILGVDQWWKHASNDSKYERKLAQINSKGKWPK</sequence>